<reference evidence="2 3" key="1">
    <citation type="submission" date="2018-03" db="EMBL/GenBank/DDBJ databases">
        <title>Genomic Encyclopedia of Archaeal and Bacterial Type Strains, Phase II (KMG-II): from individual species to whole genera.</title>
        <authorList>
            <person name="Goeker M."/>
        </authorList>
    </citation>
    <scope>NUCLEOTIDE SEQUENCE [LARGE SCALE GENOMIC DNA]</scope>
    <source>
        <strain evidence="2 3">DSM 100673</strain>
    </source>
</reference>
<dbReference type="OrthoDB" id="7961152at2"/>
<proteinExistence type="predicted"/>
<dbReference type="EMBL" id="PYGJ01000001">
    <property type="protein sequence ID" value="PSL21939.1"/>
    <property type="molecule type" value="Genomic_DNA"/>
</dbReference>
<name>A0A2P8FJT3_9RHOB</name>
<dbReference type="Pfam" id="PF20056">
    <property type="entry name" value="DUF6455"/>
    <property type="match status" value="1"/>
</dbReference>
<gene>
    <name evidence="2" type="ORF">CLV88_101363</name>
</gene>
<comment type="caution">
    <text evidence="2">The sequence shown here is derived from an EMBL/GenBank/DDBJ whole genome shotgun (WGS) entry which is preliminary data.</text>
</comment>
<protein>
    <recommendedName>
        <fullName evidence="1">DUF6455 domain-containing protein</fullName>
    </recommendedName>
</protein>
<keyword evidence="3" id="KW-1185">Reference proteome</keyword>
<sequence>MFDLIKARRHAGLFDNAARKSGVDLQEAAIAGAIPVDCIGIGVTRCMACSKPDVCESWLQDAGGQDAGPPEFCRNRDMLRRLSKAVK</sequence>
<dbReference type="RefSeq" id="WP_106606653.1">
    <property type="nucleotide sequence ID" value="NZ_PYGJ01000001.1"/>
</dbReference>
<accession>A0A2P8FJT3</accession>
<dbReference type="InterPro" id="IPR045601">
    <property type="entry name" value="DUF6455"/>
</dbReference>
<evidence type="ECO:0000313" key="3">
    <source>
        <dbReference type="Proteomes" id="UP000240418"/>
    </source>
</evidence>
<feature type="domain" description="DUF6455" evidence="1">
    <location>
        <begin position="1"/>
        <end position="84"/>
    </location>
</feature>
<organism evidence="2 3">
    <name type="scientific">Shimia abyssi</name>
    <dbReference type="NCBI Taxonomy" id="1662395"/>
    <lineage>
        <taxon>Bacteria</taxon>
        <taxon>Pseudomonadati</taxon>
        <taxon>Pseudomonadota</taxon>
        <taxon>Alphaproteobacteria</taxon>
        <taxon>Rhodobacterales</taxon>
        <taxon>Roseobacteraceae</taxon>
    </lineage>
</organism>
<dbReference type="Proteomes" id="UP000240418">
    <property type="component" value="Unassembled WGS sequence"/>
</dbReference>
<evidence type="ECO:0000313" key="2">
    <source>
        <dbReference type="EMBL" id="PSL21939.1"/>
    </source>
</evidence>
<evidence type="ECO:0000259" key="1">
    <source>
        <dbReference type="Pfam" id="PF20056"/>
    </source>
</evidence>
<dbReference type="AlphaFoldDB" id="A0A2P8FJT3"/>